<evidence type="ECO:0000313" key="3">
    <source>
        <dbReference type="Proteomes" id="UP000276776"/>
    </source>
</evidence>
<dbReference type="WBParaSite" id="TCLT_0000523201-mRNA-1">
    <property type="protein sequence ID" value="TCLT_0000523201-mRNA-1"/>
    <property type="gene ID" value="TCLT_0000523201"/>
</dbReference>
<dbReference type="AlphaFoldDB" id="A0A0N5CXT8"/>
<feature type="compositionally biased region" description="Polar residues" evidence="1">
    <location>
        <begin position="1"/>
        <end position="10"/>
    </location>
</feature>
<organism evidence="4">
    <name type="scientific">Thelazia callipaeda</name>
    <name type="common">Oriental eyeworm</name>
    <name type="synonym">Parasitic nematode</name>
    <dbReference type="NCBI Taxonomy" id="103827"/>
    <lineage>
        <taxon>Eukaryota</taxon>
        <taxon>Metazoa</taxon>
        <taxon>Ecdysozoa</taxon>
        <taxon>Nematoda</taxon>
        <taxon>Chromadorea</taxon>
        <taxon>Rhabditida</taxon>
        <taxon>Spirurina</taxon>
        <taxon>Spiruromorpha</taxon>
        <taxon>Thelazioidea</taxon>
        <taxon>Thelaziidae</taxon>
        <taxon>Thelazia</taxon>
    </lineage>
</organism>
<gene>
    <name evidence="2" type="ORF">TCLT_LOCUS5221</name>
</gene>
<dbReference type="Proteomes" id="UP000276776">
    <property type="component" value="Unassembled WGS sequence"/>
</dbReference>
<evidence type="ECO:0000313" key="4">
    <source>
        <dbReference type="WBParaSite" id="TCLT_0000523201-mRNA-1"/>
    </source>
</evidence>
<reference evidence="4" key="1">
    <citation type="submission" date="2017-02" db="UniProtKB">
        <authorList>
            <consortium name="WormBaseParasite"/>
        </authorList>
    </citation>
    <scope>IDENTIFICATION</scope>
</reference>
<accession>A0A0N5CXT8</accession>
<proteinExistence type="predicted"/>
<dbReference type="OrthoDB" id="5858590at2759"/>
<feature type="region of interest" description="Disordered" evidence="1">
    <location>
        <begin position="1"/>
        <end position="71"/>
    </location>
</feature>
<sequence>MPLKFDQSNSLREKDSRISSRSNFDTESSADEMKPLKNLSDESDLSRSVMASISSEQQDEDVSYRNSSIKK</sequence>
<reference evidence="2 3" key="2">
    <citation type="submission" date="2018-11" db="EMBL/GenBank/DDBJ databases">
        <authorList>
            <consortium name="Pathogen Informatics"/>
        </authorList>
    </citation>
    <scope>NUCLEOTIDE SEQUENCE [LARGE SCALE GENOMIC DNA]</scope>
</reference>
<evidence type="ECO:0000313" key="2">
    <source>
        <dbReference type="EMBL" id="VDN02436.1"/>
    </source>
</evidence>
<evidence type="ECO:0000256" key="1">
    <source>
        <dbReference type="SAM" id="MobiDB-lite"/>
    </source>
</evidence>
<dbReference type="EMBL" id="UYYF01004327">
    <property type="protein sequence ID" value="VDN02436.1"/>
    <property type="molecule type" value="Genomic_DNA"/>
</dbReference>
<protein>
    <submittedName>
        <fullName evidence="2 4">Uncharacterized protein</fullName>
    </submittedName>
</protein>
<name>A0A0N5CXT8_THECL</name>
<keyword evidence="3" id="KW-1185">Reference proteome</keyword>